<feature type="region of interest" description="Disordered" evidence="2">
    <location>
        <begin position="419"/>
        <end position="459"/>
    </location>
</feature>
<reference evidence="5" key="1">
    <citation type="journal article" date="2015" name="Proc. Natl. Acad. Sci. U.S.A.">
        <title>Genome sequence of the Asian Tiger mosquito, Aedes albopictus, reveals insights into its biology, genetics, and evolution.</title>
        <authorList>
            <person name="Chen X.G."/>
            <person name="Jiang X."/>
            <person name="Gu J."/>
            <person name="Xu M."/>
            <person name="Wu Y."/>
            <person name="Deng Y."/>
            <person name="Zhang C."/>
            <person name="Bonizzoni M."/>
            <person name="Dermauw W."/>
            <person name="Vontas J."/>
            <person name="Armbruster P."/>
            <person name="Huang X."/>
            <person name="Yang Y."/>
            <person name="Zhang H."/>
            <person name="He W."/>
            <person name="Peng H."/>
            <person name="Liu Y."/>
            <person name="Wu K."/>
            <person name="Chen J."/>
            <person name="Lirakis M."/>
            <person name="Topalis P."/>
            <person name="Van Leeuwen T."/>
            <person name="Hall A.B."/>
            <person name="Jiang X."/>
            <person name="Thorpe C."/>
            <person name="Mueller R.L."/>
            <person name="Sun C."/>
            <person name="Waterhouse R.M."/>
            <person name="Yan G."/>
            <person name="Tu Z.J."/>
            <person name="Fang X."/>
            <person name="James A.A."/>
        </authorList>
    </citation>
    <scope>NUCLEOTIDE SEQUENCE [LARGE SCALE GENOMIC DNA]</scope>
    <source>
        <strain evidence="5">Foshan</strain>
    </source>
</reference>
<feature type="region of interest" description="Disordered" evidence="2">
    <location>
        <begin position="150"/>
        <end position="177"/>
    </location>
</feature>
<feature type="domain" description="DUF4806" evidence="3">
    <location>
        <begin position="281"/>
        <end position="376"/>
    </location>
</feature>
<reference evidence="4" key="2">
    <citation type="submission" date="2025-05" db="UniProtKB">
        <authorList>
            <consortium name="EnsemblMetazoa"/>
        </authorList>
    </citation>
    <scope>IDENTIFICATION</scope>
    <source>
        <strain evidence="4">Foshan</strain>
    </source>
</reference>
<keyword evidence="1" id="KW-0175">Coiled coil</keyword>
<feature type="coiled-coil region" evidence="1">
    <location>
        <begin position="217"/>
        <end position="251"/>
    </location>
</feature>
<protein>
    <recommendedName>
        <fullName evidence="3">DUF4806 domain-containing protein</fullName>
    </recommendedName>
</protein>
<dbReference type="EnsemblMetazoa" id="AALFPA23_003723.R4302">
    <property type="protein sequence ID" value="AALFPA23_003723.P4302"/>
    <property type="gene ID" value="AALFPA23_003723"/>
</dbReference>
<feature type="compositionally biased region" description="Polar residues" evidence="2">
    <location>
        <begin position="447"/>
        <end position="459"/>
    </location>
</feature>
<proteinExistence type="predicted"/>
<name>A0ABM1XXF0_AEDAL</name>
<dbReference type="Pfam" id="PF16064">
    <property type="entry name" value="DUF4806"/>
    <property type="match status" value="1"/>
</dbReference>
<evidence type="ECO:0000313" key="5">
    <source>
        <dbReference type="Proteomes" id="UP000069940"/>
    </source>
</evidence>
<sequence length="481" mass="54622">MIHRDTIINSHFFHSMSQSNYSIVQCSFEEDDSYLCVLPSSWIVRKGWNNGVPDKFTKLEGGDLCYWPAKAAGYRLLEKAKKNPNIGIDANLLLSYRCKIKRIGFKTYNDACKEQKQMEMYSDTDAVAPKKRSKVDTSASDLFSKILSQSRNQGQTVKPKEVTAHGSPGSVDIDTSSCDGTNSDLDLEAPVQNLGTVRETMTPLRGASQSRSQPTTSDSQEFSLKELFERVQNLENQLNRCLIMLSQINAKLDEIGSRQRTEKVRENADDEDSVDIKKNEFEPVKNLAELDAIEEKCKNDSFVANVVRSMGKIHGKHRFTGAGQTVCLQLIDYFIDRQFLRECSWTGVGKTKDPNGNLRPKIAFSKYSKFIDLFFQSVLNADELFTLESCHKFLKQCIRNSKQRVEDIKQVRASVSRKRGRKIVRDEQDLDDDDEEKDDNAGDEVPTDNSGQQSTTNDHIYSQEMIVEFLDETILKPEPKL</sequence>
<dbReference type="Proteomes" id="UP000069940">
    <property type="component" value="Unassembled WGS sequence"/>
</dbReference>
<keyword evidence="5" id="KW-1185">Reference proteome</keyword>
<dbReference type="InterPro" id="IPR032071">
    <property type="entry name" value="DUF4806"/>
</dbReference>
<evidence type="ECO:0000256" key="1">
    <source>
        <dbReference type="SAM" id="Coils"/>
    </source>
</evidence>
<dbReference type="GeneID" id="109399441"/>
<organism evidence="4 5">
    <name type="scientific">Aedes albopictus</name>
    <name type="common">Asian tiger mosquito</name>
    <name type="synonym">Stegomyia albopicta</name>
    <dbReference type="NCBI Taxonomy" id="7160"/>
    <lineage>
        <taxon>Eukaryota</taxon>
        <taxon>Metazoa</taxon>
        <taxon>Ecdysozoa</taxon>
        <taxon>Arthropoda</taxon>
        <taxon>Hexapoda</taxon>
        <taxon>Insecta</taxon>
        <taxon>Pterygota</taxon>
        <taxon>Neoptera</taxon>
        <taxon>Endopterygota</taxon>
        <taxon>Diptera</taxon>
        <taxon>Nematocera</taxon>
        <taxon>Culicoidea</taxon>
        <taxon>Culicidae</taxon>
        <taxon>Culicinae</taxon>
        <taxon>Aedini</taxon>
        <taxon>Aedes</taxon>
        <taxon>Stegomyia</taxon>
    </lineage>
</organism>
<evidence type="ECO:0000256" key="2">
    <source>
        <dbReference type="SAM" id="MobiDB-lite"/>
    </source>
</evidence>
<accession>A0ABM1XXF0</accession>
<feature type="compositionally biased region" description="Acidic residues" evidence="2">
    <location>
        <begin position="428"/>
        <end position="446"/>
    </location>
</feature>
<dbReference type="RefSeq" id="XP_062699624.1">
    <property type="nucleotide sequence ID" value="XM_062843640.1"/>
</dbReference>
<evidence type="ECO:0000313" key="4">
    <source>
        <dbReference type="EnsemblMetazoa" id="AALFPA23_003723.P4302"/>
    </source>
</evidence>
<evidence type="ECO:0000259" key="3">
    <source>
        <dbReference type="Pfam" id="PF16064"/>
    </source>
</evidence>